<dbReference type="PANTHER" id="PTHR43375">
    <property type="entry name" value="OROTIDINE 5'-PHOSPHATE DECARBOXYLASE"/>
    <property type="match status" value="1"/>
</dbReference>
<evidence type="ECO:0000256" key="3">
    <source>
        <dbReference type="ARBA" id="ARBA00022793"/>
    </source>
</evidence>
<evidence type="ECO:0000256" key="7">
    <source>
        <dbReference type="HAMAP-Rule" id="MF_01215"/>
    </source>
</evidence>
<comment type="catalytic activity">
    <reaction evidence="6 7">
        <text>orotidine 5'-phosphate + H(+) = UMP + CO2</text>
        <dbReference type="Rhea" id="RHEA:11596"/>
        <dbReference type="ChEBI" id="CHEBI:15378"/>
        <dbReference type="ChEBI" id="CHEBI:16526"/>
        <dbReference type="ChEBI" id="CHEBI:57538"/>
        <dbReference type="ChEBI" id="CHEBI:57865"/>
        <dbReference type="EC" id="4.1.1.23"/>
    </reaction>
</comment>
<dbReference type="EC" id="4.1.1.23" evidence="7"/>
<proteinExistence type="inferred from homology"/>
<sequence>MRFFEQLADRIERTDSVVSVGLDPDPDRIPSFLSDADLPRWAFNRRIIDATHEHAACYKPNAAFYEDADGWRALRETVAYAAGKDVPVLLDAKRADIGNTTRQYAEVLEWVDAITVNPYMGRDSLQPFLDREERGVFVLCRTSNPGGSDLQDLELGSGEPLYERVAALADVWNANGNVGLVVGATTPDELAEVRAIVPEIPFLVPGVGAQGGDAEAAVDHGLATYPEVDVDVGLVNSSRGIVFAGEEAARPDDETAYFGAAGDAAKRLKRRLNRYR</sequence>
<dbReference type="Gene3D" id="3.20.20.70">
    <property type="entry name" value="Aldolase class I"/>
    <property type="match status" value="1"/>
</dbReference>
<keyword evidence="3 7" id="KW-0210">Decarboxylase</keyword>
<evidence type="ECO:0000313" key="9">
    <source>
        <dbReference type="EMBL" id="SMO63658.1"/>
    </source>
</evidence>
<feature type="active site" description="Proton donor" evidence="7">
    <location>
        <position position="93"/>
    </location>
</feature>
<comment type="similarity">
    <text evidence="2 7">Belongs to the OMP decarboxylase family. Type 2 subfamily.</text>
</comment>
<gene>
    <name evidence="7" type="primary">pyrF</name>
    <name evidence="9" type="ORF">SAMN06264867_105158</name>
</gene>
<feature type="domain" description="Orotidine 5'-phosphate decarboxylase" evidence="8">
    <location>
        <begin position="17"/>
        <end position="249"/>
    </location>
</feature>
<evidence type="ECO:0000256" key="6">
    <source>
        <dbReference type="ARBA" id="ARBA00049157"/>
    </source>
</evidence>
<dbReference type="CDD" id="cd04725">
    <property type="entry name" value="OMP_decarboxylase_like"/>
    <property type="match status" value="1"/>
</dbReference>
<dbReference type="GO" id="GO:0044205">
    <property type="term" value="P:'de novo' UMP biosynthetic process"/>
    <property type="evidence" value="ECO:0007669"/>
    <property type="project" value="UniProtKB-UniRule"/>
</dbReference>
<dbReference type="NCBIfam" id="TIGR02127">
    <property type="entry name" value="pyrF_sub2"/>
    <property type="match status" value="1"/>
</dbReference>
<dbReference type="RefSeq" id="WP_142986488.1">
    <property type="nucleotide sequence ID" value="NZ_FXTD01000005.1"/>
</dbReference>
<dbReference type="InterPro" id="IPR001754">
    <property type="entry name" value="OMPdeCOase_dom"/>
</dbReference>
<evidence type="ECO:0000256" key="1">
    <source>
        <dbReference type="ARBA" id="ARBA00004861"/>
    </source>
</evidence>
<dbReference type="SMART" id="SM00934">
    <property type="entry name" value="OMPdecase"/>
    <property type="match status" value="1"/>
</dbReference>
<protein>
    <recommendedName>
        <fullName evidence="7">Orotidine 5'-phosphate decarboxylase</fullName>
        <ecNumber evidence="7">4.1.1.23</ecNumber>
    </recommendedName>
    <alternativeName>
        <fullName evidence="7">OMP decarboxylase</fullName>
        <shortName evidence="7">OMPDCase</shortName>
        <shortName evidence="7">OMPdecase</shortName>
    </alternativeName>
</protein>
<accession>A0A521CW70</accession>
<dbReference type="PROSITE" id="PS00156">
    <property type="entry name" value="OMPDECASE"/>
    <property type="match status" value="1"/>
</dbReference>
<dbReference type="UniPathway" id="UPA00070">
    <property type="reaction ID" value="UER00120"/>
</dbReference>
<comment type="pathway">
    <text evidence="1 7">Pyrimidine metabolism; UMP biosynthesis via de novo pathway; UMP from orotate: step 2/2.</text>
</comment>
<dbReference type="PANTHER" id="PTHR43375:SF1">
    <property type="entry name" value="OROTIDINE 5'-PHOSPHATE DECARBOXYLASE"/>
    <property type="match status" value="1"/>
</dbReference>
<dbReference type="InterPro" id="IPR013785">
    <property type="entry name" value="Aldolase_TIM"/>
</dbReference>
<dbReference type="GO" id="GO:0006207">
    <property type="term" value="P:'de novo' pyrimidine nucleobase biosynthetic process"/>
    <property type="evidence" value="ECO:0007669"/>
    <property type="project" value="InterPro"/>
</dbReference>
<keyword evidence="10" id="KW-1185">Reference proteome</keyword>
<dbReference type="SUPFAM" id="SSF51366">
    <property type="entry name" value="Ribulose-phoshate binding barrel"/>
    <property type="match status" value="1"/>
</dbReference>
<dbReference type="InterPro" id="IPR011995">
    <property type="entry name" value="OMPdecase_type-2"/>
</dbReference>
<dbReference type="GO" id="GO:0004590">
    <property type="term" value="F:orotidine-5'-phosphate decarboxylase activity"/>
    <property type="evidence" value="ECO:0007669"/>
    <property type="project" value="UniProtKB-UniRule"/>
</dbReference>
<evidence type="ECO:0000256" key="4">
    <source>
        <dbReference type="ARBA" id="ARBA00022975"/>
    </source>
</evidence>
<dbReference type="InterPro" id="IPR011060">
    <property type="entry name" value="RibuloseP-bd_barrel"/>
</dbReference>
<dbReference type="AlphaFoldDB" id="A0A521CW70"/>
<evidence type="ECO:0000313" key="10">
    <source>
        <dbReference type="Proteomes" id="UP000319712"/>
    </source>
</evidence>
<dbReference type="HAMAP" id="MF_01215">
    <property type="entry name" value="OMPdecase_type2"/>
    <property type="match status" value="1"/>
</dbReference>
<dbReference type="EMBL" id="FXTD01000005">
    <property type="protein sequence ID" value="SMO63658.1"/>
    <property type="molecule type" value="Genomic_DNA"/>
</dbReference>
<reference evidence="9 10" key="1">
    <citation type="submission" date="2017-05" db="EMBL/GenBank/DDBJ databases">
        <authorList>
            <person name="Varghese N."/>
            <person name="Submissions S."/>
        </authorList>
    </citation>
    <scope>NUCLEOTIDE SEQUENCE [LARGE SCALE GENOMIC DNA]</scope>
    <source>
        <strain evidence="9 10">DSM 19504</strain>
    </source>
</reference>
<dbReference type="OrthoDB" id="94124at2157"/>
<keyword evidence="5 7" id="KW-0456">Lyase</keyword>
<name>A0A521CW70_9EURY</name>
<organism evidence="9 10">
    <name type="scientific">Halorubrum cibi</name>
    <dbReference type="NCBI Taxonomy" id="413815"/>
    <lineage>
        <taxon>Archaea</taxon>
        <taxon>Methanobacteriati</taxon>
        <taxon>Methanobacteriota</taxon>
        <taxon>Stenosarchaea group</taxon>
        <taxon>Halobacteria</taxon>
        <taxon>Halobacteriales</taxon>
        <taxon>Haloferacaceae</taxon>
        <taxon>Halorubrum</taxon>
    </lineage>
</organism>
<evidence type="ECO:0000256" key="2">
    <source>
        <dbReference type="ARBA" id="ARBA00008847"/>
    </source>
</evidence>
<evidence type="ECO:0000259" key="8">
    <source>
        <dbReference type="SMART" id="SM00934"/>
    </source>
</evidence>
<dbReference type="Pfam" id="PF00215">
    <property type="entry name" value="OMPdecase"/>
    <property type="match status" value="1"/>
</dbReference>
<dbReference type="Proteomes" id="UP000319712">
    <property type="component" value="Unassembled WGS sequence"/>
</dbReference>
<keyword evidence="4 7" id="KW-0665">Pyrimidine biosynthesis</keyword>
<dbReference type="InterPro" id="IPR018089">
    <property type="entry name" value="OMPdecase_AS"/>
</dbReference>
<evidence type="ECO:0000256" key="5">
    <source>
        <dbReference type="ARBA" id="ARBA00023239"/>
    </source>
</evidence>